<dbReference type="Proteomes" id="UP000663505">
    <property type="component" value="Chromosome"/>
</dbReference>
<gene>
    <name evidence="2" type="ORF">JZ786_01035</name>
</gene>
<keyword evidence="1" id="KW-0472">Membrane</keyword>
<dbReference type="EMBL" id="CP071182">
    <property type="protein sequence ID" value="QSO47674.1"/>
    <property type="molecule type" value="Genomic_DNA"/>
</dbReference>
<name>A0A9X7Z674_9BACL</name>
<dbReference type="InterPro" id="IPR011990">
    <property type="entry name" value="TPR-like_helical_dom_sf"/>
</dbReference>
<dbReference type="KEGG" id="afx:JZ786_01035"/>
<dbReference type="SUPFAM" id="SSF48452">
    <property type="entry name" value="TPR-like"/>
    <property type="match status" value="1"/>
</dbReference>
<organism evidence="2 3">
    <name type="scientific">Alicyclobacillus mengziensis</name>
    <dbReference type="NCBI Taxonomy" id="2931921"/>
    <lineage>
        <taxon>Bacteria</taxon>
        <taxon>Bacillati</taxon>
        <taxon>Bacillota</taxon>
        <taxon>Bacilli</taxon>
        <taxon>Bacillales</taxon>
        <taxon>Alicyclobacillaceae</taxon>
        <taxon>Alicyclobacillus</taxon>
    </lineage>
</organism>
<accession>A0A9X7Z674</accession>
<keyword evidence="1" id="KW-1133">Transmembrane helix</keyword>
<dbReference type="AlphaFoldDB" id="A0A9X7Z674"/>
<keyword evidence="1" id="KW-0812">Transmembrane</keyword>
<dbReference type="Gene3D" id="1.25.40.10">
    <property type="entry name" value="Tetratricopeptide repeat domain"/>
    <property type="match status" value="1"/>
</dbReference>
<evidence type="ECO:0000313" key="2">
    <source>
        <dbReference type="EMBL" id="QSO47674.1"/>
    </source>
</evidence>
<evidence type="ECO:0000313" key="3">
    <source>
        <dbReference type="Proteomes" id="UP000663505"/>
    </source>
</evidence>
<proteinExistence type="predicted"/>
<sequence>MIGKFLIFYLILRLTGNPFLAIIVLLVIYYFVDRRYIGLLPSVTKPIRRRQRMAQLRRQVYLNPHDSPAKQYLAEAYIEVKQYRSALNLLEDLPKQMQDSPDVLYDTGLCQLNLGNVDTGEALIQQALSADNRLRHGEPYLKLAAAIATSDAQRAKEYLHVFQEQNVSSCESYYRLGQLEQYFGNSREARSAWRNCLDTYRALPRFRKRSERRWAVMAFFRLSFGGSR</sequence>
<protein>
    <submittedName>
        <fullName evidence="2">Tetratricopeptide repeat protein</fullName>
    </submittedName>
</protein>
<feature type="transmembrane region" description="Helical" evidence="1">
    <location>
        <begin position="6"/>
        <end position="32"/>
    </location>
</feature>
<dbReference type="RefSeq" id="WP_206657018.1">
    <property type="nucleotide sequence ID" value="NZ_CP071182.1"/>
</dbReference>
<evidence type="ECO:0000256" key="1">
    <source>
        <dbReference type="SAM" id="Phobius"/>
    </source>
</evidence>
<reference evidence="2 3" key="1">
    <citation type="submission" date="2021-02" db="EMBL/GenBank/DDBJ databases">
        <title>Alicyclobacillus curvatus sp. nov. and Alicyclobacillus mengziensis sp. nov., two acidophilic bacteria isolated from acid mine drainage.</title>
        <authorList>
            <person name="Huang Y."/>
        </authorList>
    </citation>
    <scope>NUCLEOTIDE SEQUENCE [LARGE SCALE GENOMIC DNA]</scope>
    <source>
        <strain evidence="2 3">S30H14</strain>
    </source>
</reference>
<dbReference type="Pfam" id="PF14559">
    <property type="entry name" value="TPR_19"/>
    <property type="match status" value="1"/>
</dbReference>
<keyword evidence="3" id="KW-1185">Reference proteome</keyword>